<feature type="compositionally biased region" description="Pro residues" evidence="1">
    <location>
        <begin position="42"/>
        <end position="61"/>
    </location>
</feature>
<comment type="caution">
    <text evidence="2">The sequence shown here is derived from an EMBL/GenBank/DDBJ whole genome shotgun (WGS) entry which is preliminary data.</text>
</comment>
<dbReference type="InterPro" id="IPR023614">
    <property type="entry name" value="Porin_dom_sf"/>
</dbReference>
<dbReference type="Pfam" id="PF07396">
    <property type="entry name" value="Porin_O_P"/>
    <property type="match status" value="1"/>
</dbReference>
<proteinExistence type="predicted"/>
<dbReference type="Gene3D" id="2.40.160.10">
    <property type="entry name" value="Porin"/>
    <property type="match status" value="1"/>
</dbReference>
<gene>
    <name evidence="2" type="ORF">SYV04_04775</name>
</gene>
<dbReference type="EMBL" id="JAXIVS010000001">
    <property type="protein sequence ID" value="MDY7225682.1"/>
    <property type="molecule type" value="Genomic_DNA"/>
</dbReference>
<protein>
    <submittedName>
        <fullName evidence="2">Porin</fullName>
    </submittedName>
</protein>
<keyword evidence="3" id="KW-1185">Reference proteome</keyword>
<accession>A0ABU5GXT6</accession>
<evidence type="ECO:0000313" key="2">
    <source>
        <dbReference type="EMBL" id="MDY7225682.1"/>
    </source>
</evidence>
<dbReference type="Proteomes" id="UP001291309">
    <property type="component" value="Unassembled WGS sequence"/>
</dbReference>
<name>A0ABU5GXT6_9BACT</name>
<feature type="region of interest" description="Disordered" evidence="1">
    <location>
        <begin position="31"/>
        <end position="75"/>
    </location>
</feature>
<dbReference type="RefSeq" id="WP_321544386.1">
    <property type="nucleotide sequence ID" value="NZ_JAXIVS010000001.1"/>
</dbReference>
<dbReference type="InterPro" id="IPR010870">
    <property type="entry name" value="Porin_O/P"/>
</dbReference>
<dbReference type="SUPFAM" id="SSF56935">
    <property type="entry name" value="Porins"/>
    <property type="match status" value="1"/>
</dbReference>
<evidence type="ECO:0000256" key="1">
    <source>
        <dbReference type="SAM" id="MobiDB-lite"/>
    </source>
</evidence>
<evidence type="ECO:0000313" key="3">
    <source>
        <dbReference type="Proteomes" id="UP001291309"/>
    </source>
</evidence>
<sequence length="434" mass="47778">MSSNVSLRLFGAVPLFLVLWLGIGTSAWSQEVPAPASEPGAAPAPEPAPPPPPPPAPPPAEAPANPQPIITVEPGRGIVVKTPDNRYSFGVRARLQFRDTFQHFEESNTNEIQIRTVRLILSGNVLSPDLRYTVQLAFGGNDFDTGSSSPIFDAYVDYTRFRDLNIRVGQFFVPFDRARTIREFALQMVDRQIAVRELNLDRDVGVMLSSNNLFGLKELLGYQFFLGGGDGRNRFTAYAPGVLSTLRLTVRPFGAFDDDQEADLTRSAKPRLALGVAGAYNFQTSRRNSTHGTAFTAGTATYTHLAADLVVKYRGFSLLAEGLWRDAREDVLERVINGTLTREQTRSGHGYFVQAGMMVNSQVEVTARWDKLFARGATDPQLVQLVQTQGKQLGAGFNVYLNGHAFKVQADYFHIFGSVDGSRQLARVQLDASF</sequence>
<reference evidence="2 3" key="1">
    <citation type="submission" date="2023-12" db="EMBL/GenBank/DDBJ databases">
        <title>the genome sequence of Hyalangium sp. s54d21.</title>
        <authorList>
            <person name="Zhang X."/>
        </authorList>
    </citation>
    <scope>NUCLEOTIDE SEQUENCE [LARGE SCALE GENOMIC DNA]</scope>
    <source>
        <strain evidence="3">s54d21</strain>
    </source>
</reference>
<organism evidence="2 3">
    <name type="scientific">Hyalangium rubrum</name>
    <dbReference type="NCBI Taxonomy" id="3103134"/>
    <lineage>
        <taxon>Bacteria</taxon>
        <taxon>Pseudomonadati</taxon>
        <taxon>Myxococcota</taxon>
        <taxon>Myxococcia</taxon>
        <taxon>Myxococcales</taxon>
        <taxon>Cystobacterineae</taxon>
        <taxon>Archangiaceae</taxon>
        <taxon>Hyalangium</taxon>
    </lineage>
</organism>